<name>A0ABU5NT26_9BACI</name>
<protein>
    <submittedName>
        <fullName evidence="1">Uncharacterized protein</fullName>
    </submittedName>
</protein>
<dbReference type="RefSeq" id="WP_281115583.1">
    <property type="nucleotide sequence ID" value="NZ_JAXLNX010000023.1"/>
</dbReference>
<keyword evidence="2" id="KW-1185">Reference proteome</keyword>
<dbReference type="EMBL" id="JAXUIA010000024">
    <property type="protein sequence ID" value="MEA0979215.1"/>
    <property type="molecule type" value="Genomic_DNA"/>
</dbReference>
<evidence type="ECO:0000313" key="2">
    <source>
        <dbReference type="Proteomes" id="UP001289615"/>
    </source>
</evidence>
<accession>A0ABU5NT26</accession>
<dbReference type="Proteomes" id="UP001289615">
    <property type="component" value="Unassembled WGS sequence"/>
</dbReference>
<sequence>MLKKKMILTVLTIFLITGLFGFTGVNTAKAETSEGTEASALAACTNVSLTIFEQNLQTGKVVFIVKSNPGNTVKFDITKFGTDEVVASSYLNATNGTSTVTEYLKPGFYYASAYQYAPCAGNSNGIQFGM</sequence>
<organism evidence="1 2">
    <name type="scientific">Lysinibacillus irui</name>
    <dbReference type="NCBI Taxonomy" id="2998077"/>
    <lineage>
        <taxon>Bacteria</taxon>
        <taxon>Bacillati</taxon>
        <taxon>Bacillota</taxon>
        <taxon>Bacilli</taxon>
        <taxon>Bacillales</taxon>
        <taxon>Bacillaceae</taxon>
        <taxon>Lysinibacillus</taxon>
    </lineage>
</organism>
<comment type="caution">
    <text evidence="1">The sequence shown here is derived from an EMBL/GenBank/DDBJ whole genome shotgun (WGS) entry which is preliminary data.</text>
</comment>
<evidence type="ECO:0000313" key="1">
    <source>
        <dbReference type="EMBL" id="MEA0979215.1"/>
    </source>
</evidence>
<gene>
    <name evidence="1" type="ORF">U6C28_23320</name>
</gene>
<reference evidence="1 2" key="1">
    <citation type="submission" date="2023-12" db="EMBL/GenBank/DDBJ databases">
        <title>Genome comparison identifies genes involved in endophytic behavior of Lysinibacillus irui and provides insights into its role as a plant-growth promoting bacterium.</title>
        <authorList>
            <person name="Hilario S."/>
            <person name="Matos I."/>
            <person name="Goncalves M.F.M."/>
            <person name="Pardo C.A."/>
            <person name="Santos M.J."/>
        </authorList>
    </citation>
    <scope>NUCLEOTIDE SEQUENCE [LARGE SCALE GENOMIC DNA]</scope>
    <source>
        <strain evidence="1 2">B3</strain>
    </source>
</reference>
<proteinExistence type="predicted"/>